<dbReference type="STRING" id="287098.SAMN05421665_3500"/>
<dbReference type="AlphaFoldDB" id="A0A1R3XJN4"/>
<evidence type="ECO:0000256" key="2">
    <source>
        <dbReference type="ARBA" id="ARBA00022691"/>
    </source>
</evidence>
<evidence type="ECO:0000256" key="1">
    <source>
        <dbReference type="ARBA" id="ARBA00001966"/>
    </source>
</evidence>
<dbReference type="GO" id="GO:0046872">
    <property type="term" value="F:metal ion binding"/>
    <property type="evidence" value="ECO:0007669"/>
    <property type="project" value="UniProtKB-KW"/>
</dbReference>
<proteinExistence type="predicted"/>
<dbReference type="InterPro" id="IPR006158">
    <property type="entry name" value="Cobalamin-bd"/>
</dbReference>
<keyword evidence="5" id="KW-0411">Iron-sulfur</keyword>
<accession>A0A1R3XJN4</accession>
<protein>
    <submittedName>
        <fullName evidence="7">Anaerobic magnesium-protoporphyrin IX monomethyl ester cyclase</fullName>
    </submittedName>
</protein>
<dbReference type="GO" id="GO:0031419">
    <property type="term" value="F:cobalamin binding"/>
    <property type="evidence" value="ECO:0007669"/>
    <property type="project" value="InterPro"/>
</dbReference>
<reference evidence="8" key="1">
    <citation type="submission" date="2017-01" db="EMBL/GenBank/DDBJ databases">
        <authorList>
            <person name="Varghese N."/>
            <person name="Submissions S."/>
        </authorList>
    </citation>
    <scope>NUCLEOTIDE SEQUENCE [LARGE SCALE GENOMIC DNA]</scope>
    <source>
        <strain evidence="8">DSM 29591</strain>
    </source>
</reference>
<dbReference type="Proteomes" id="UP000186997">
    <property type="component" value="Unassembled WGS sequence"/>
</dbReference>
<dbReference type="EMBL" id="FTPR01000004">
    <property type="protein sequence ID" value="SIT91859.1"/>
    <property type="molecule type" value="Genomic_DNA"/>
</dbReference>
<evidence type="ECO:0000313" key="7">
    <source>
        <dbReference type="EMBL" id="SIT91859.1"/>
    </source>
</evidence>
<gene>
    <name evidence="7" type="ORF">SAMN05421665_3500</name>
</gene>
<dbReference type="InterPro" id="IPR051198">
    <property type="entry name" value="BchE-like"/>
</dbReference>
<keyword evidence="8" id="KW-1185">Reference proteome</keyword>
<dbReference type="Gene3D" id="3.40.50.280">
    <property type="entry name" value="Cobalamin-binding domain"/>
    <property type="match status" value="1"/>
</dbReference>
<keyword evidence="2" id="KW-0949">S-adenosyl-L-methionine</keyword>
<dbReference type="CDD" id="cd02068">
    <property type="entry name" value="radical_SAM_B12_BD"/>
    <property type="match status" value="1"/>
</dbReference>
<evidence type="ECO:0000256" key="4">
    <source>
        <dbReference type="ARBA" id="ARBA00023004"/>
    </source>
</evidence>
<organism evidence="7 8">
    <name type="scientific">Yoonia rosea</name>
    <dbReference type="NCBI Taxonomy" id="287098"/>
    <lineage>
        <taxon>Bacteria</taxon>
        <taxon>Pseudomonadati</taxon>
        <taxon>Pseudomonadota</taxon>
        <taxon>Alphaproteobacteria</taxon>
        <taxon>Rhodobacterales</taxon>
        <taxon>Paracoccaceae</taxon>
        <taxon>Yoonia</taxon>
    </lineage>
</organism>
<feature type="domain" description="B12-binding" evidence="6">
    <location>
        <begin position="1"/>
        <end position="133"/>
    </location>
</feature>
<evidence type="ECO:0000256" key="5">
    <source>
        <dbReference type="ARBA" id="ARBA00023014"/>
    </source>
</evidence>
<dbReference type="GO" id="GO:0005829">
    <property type="term" value="C:cytosol"/>
    <property type="evidence" value="ECO:0007669"/>
    <property type="project" value="TreeGrafter"/>
</dbReference>
<comment type="cofactor">
    <cofactor evidence="1">
        <name>[4Fe-4S] cluster</name>
        <dbReference type="ChEBI" id="CHEBI:49883"/>
    </cofactor>
</comment>
<dbReference type="PROSITE" id="PS51332">
    <property type="entry name" value="B12_BINDING"/>
    <property type="match status" value="1"/>
</dbReference>
<evidence type="ECO:0000313" key="8">
    <source>
        <dbReference type="Proteomes" id="UP000186997"/>
    </source>
</evidence>
<evidence type="ECO:0000259" key="6">
    <source>
        <dbReference type="PROSITE" id="PS51332"/>
    </source>
</evidence>
<evidence type="ECO:0000256" key="3">
    <source>
        <dbReference type="ARBA" id="ARBA00022723"/>
    </source>
</evidence>
<dbReference type="Pfam" id="PF02310">
    <property type="entry name" value="B12-binding"/>
    <property type="match status" value="1"/>
</dbReference>
<dbReference type="PANTHER" id="PTHR43409">
    <property type="entry name" value="ANAEROBIC MAGNESIUM-PROTOPORPHYRIN IX MONOMETHYL ESTER CYCLASE-RELATED"/>
    <property type="match status" value="1"/>
</dbReference>
<dbReference type="PANTHER" id="PTHR43409:SF13">
    <property type="entry name" value="ANAEROBIC MAGNESIUM-PROTOPORPHYRIN IX MONOMETHYL ESTER CYCLASE"/>
    <property type="match status" value="1"/>
</dbReference>
<keyword evidence="3" id="KW-0479">Metal-binding</keyword>
<dbReference type="GO" id="GO:0051536">
    <property type="term" value="F:iron-sulfur cluster binding"/>
    <property type="evidence" value="ECO:0007669"/>
    <property type="project" value="UniProtKB-KW"/>
</dbReference>
<name>A0A1R3XJN4_9RHOB</name>
<keyword evidence="4" id="KW-0408">Iron</keyword>
<sequence>MCKRQFKFVADLMRRIAERAVSLRRVGFDDIHCIDAMTNDYSDEVLAEKIAALQPGVVGVTAITPSIYKAEEVPRIAQEHAPGALHVLGGVHATFMYKQVLSEAPWVDVIVRGEGEEIVTALMSAVRDGRWPADKRKIKGLAFIDAGEIVATPATVARAGTRGWRAFA</sequence>